<accession>A0A5C4TBQ5</accession>
<dbReference type="AlphaFoldDB" id="A0A5C4TBQ5"/>
<feature type="transmembrane region" description="Helical" evidence="1">
    <location>
        <begin position="61"/>
        <end position="79"/>
    </location>
</feature>
<keyword evidence="3" id="KW-1185">Reference proteome</keyword>
<reference evidence="2 3" key="1">
    <citation type="submission" date="2019-05" db="EMBL/GenBank/DDBJ databases">
        <title>We sequenced the genome of Paenibacillus hemerocallicola KCTC 33185 for further insight into its adaptation and study the phylogeny of Paenibacillus.</title>
        <authorList>
            <person name="Narsing Rao M.P."/>
        </authorList>
    </citation>
    <scope>NUCLEOTIDE SEQUENCE [LARGE SCALE GENOMIC DNA]</scope>
    <source>
        <strain evidence="2 3">KCTC 33185</strain>
    </source>
</reference>
<keyword evidence="1" id="KW-0812">Transmembrane</keyword>
<feature type="transmembrane region" description="Helical" evidence="1">
    <location>
        <begin position="38"/>
        <end position="55"/>
    </location>
</feature>
<dbReference type="EMBL" id="VDCQ01000010">
    <property type="protein sequence ID" value="TNJ66514.1"/>
    <property type="molecule type" value="Genomic_DNA"/>
</dbReference>
<dbReference type="RefSeq" id="WP_139601978.1">
    <property type="nucleotide sequence ID" value="NZ_VDCQ01000010.1"/>
</dbReference>
<dbReference type="InterPro" id="IPR058247">
    <property type="entry name" value="DUF1453"/>
</dbReference>
<keyword evidence="1" id="KW-0472">Membrane</keyword>
<sequence>MNAISHYAFPILIIGWVMYRRTKRSIGFQKLAVRRMKVRLGFFAFAALLLLLLAVAHPVMFIGYAAGIAGGLVLSHYAARHFLTERRADGLYYRTHIWIESTVLALFLGRIAYRIIEMAAMPEMTADTAMDPGAMAKDPLTGGILFVIISYYFAYYLFVMRRAKQLETGTTGAPNESAGPGAH</sequence>
<comment type="caution">
    <text evidence="2">The sequence shown here is derived from an EMBL/GenBank/DDBJ whole genome shotgun (WGS) entry which is preliminary data.</text>
</comment>
<keyword evidence="1" id="KW-1133">Transmembrane helix</keyword>
<feature type="transmembrane region" description="Helical" evidence="1">
    <location>
        <begin position="6"/>
        <end position="22"/>
    </location>
</feature>
<proteinExistence type="predicted"/>
<evidence type="ECO:0008006" key="4">
    <source>
        <dbReference type="Google" id="ProtNLM"/>
    </source>
</evidence>
<feature type="transmembrane region" description="Helical" evidence="1">
    <location>
        <begin position="91"/>
        <end position="113"/>
    </location>
</feature>
<evidence type="ECO:0000313" key="3">
    <source>
        <dbReference type="Proteomes" id="UP000307943"/>
    </source>
</evidence>
<organism evidence="2 3">
    <name type="scientific">Paenibacillus hemerocallicola</name>
    <dbReference type="NCBI Taxonomy" id="1172614"/>
    <lineage>
        <taxon>Bacteria</taxon>
        <taxon>Bacillati</taxon>
        <taxon>Bacillota</taxon>
        <taxon>Bacilli</taxon>
        <taxon>Bacillales</taxon>
        <taxon>Paenibacillaceae</taxon>
        <taxon>Paenibacillus</taxon>
    </lineage>
</organism>
<dbReference type="OrthoDB" id="2595090at2"/>
<feature type="transmembrane region" description="Helical" evidence="1">
    <location>
        <begin position="140"/>
        <end position="158"/>
    </location>
</feature>
<protein>
    <recommendedName>
        <fullName evidence="4">DUF1453 family protein</fullName>
    </recommendedName>
</protein>
<gene>
    <name evidence="2" type="ORF">FE784_09615</name>
</gene>
<dbReference type="Pfam" id="PF07301">
    <property type="entry name" value="DUF1453"/>
    <property type="match status" value="1"/>
</dbReference>
<evidence type="ECO:0000256" key="1">
    <source>
        <dbReference type="SAM" id="Phobius"/>
    </source>
</evidence>
<evidence type="ECO:0000313" key="2">
    <source>
        <dbReference type="EMBL" id="TNJ66514.1"/>
    </source>
</evidence>
<name>A0A5C4TBQ5_9BACL</name>
<dbReference type="Proteomes" id="UP000307943">
    <property type="component" value="Unassembled WGS sequence"/>
</dbReference>